<dbReference type="InterPro" id="IPR013783">
    <property type="entry name" value="Ig-like_fold"/>
</dbReference>
<dbReference type="SUPFAM" id="SSF48208">
    <property type="entry name" value="Six-hairpin glycosidases"/>
    <property type="match status" value="1"/>
</dbReference>
<reference evidence="15" key="1">
    <citation type="journal article" date="2021" name="IMA Fungus">
        <title>Genomic characterization of three marine fungi, including Emericellopsis atlantica sp. nov. with signatures of a generalist lifestyle and marine biomass degradation.</title>
        <authorList>
            <person name="Hagestad O.C."/>
            <person name="Hou L."/>
            <person name="Andersen J.H."/>
            <person name="Hansen E.H."/>
            <person name="Altermark B."/>
            <person name="Li C."/>
            <person name="Kuhnert E."/>
            <person name="Cox R.J."/>
            <person name="Crous P.W."/>
            <person name="Spatafora J.W."/>
            <person name="Lail K."/>
            <person name="Amirebrahimi M."/>
            <person name="Lipzen A."/>
            <person name="Pangilinan J."/>
            <person name="Andreopoulos W."/>
            <person name="Hayes R.D."/>
            <person name="Ng V."/>
            <person name="Grigoriev I.V."/>
            <person name="Jackson S.A."/>
            <person name="Sutton T.D.S."/>
            <person name="Dobson A.D.W."/>
            <person name="Rama T."/>
        </authorList>
    </citation>
    <scope>NUCLEOTIDE SEQUENCE</scope>
    <source>
        <strain evidence="15">TS7</strain>
    </source>
</reference>
<proteinExistence type="inferred from homology"/>
<feature type="binding site" evidence="11">
    <location>
        <position position="148"/>
    </location>
    <ligand>
        <name>substrate</name>
    </ligand>
</feature>
<dbReference type="OrthoDB" id="6123450at2759"/>
<feature type="region of interest" description="Disordered" evidence="12">
    <location>
        <begin position="489"/>
        <end position="527"/>
    </location>
</feature>
<dbReference type="InterPro" id="IPR002044">
    <property type="entry name" value="CBM20"/>
</dbReference>
<evidence type="ECO:0000256" key="13">
    <source>
        <dbReference type="SAM" id="SignalP"/>
    </source>
</evidence>
<dbReference type="Pfam" id="PF00723">
    <property type="entry name" value="Glyco_hydro_15"/>
    <property type="match status" value="1"/>
</dbReference>
<evidence type="ECO:0000256" key="4">
    <source>
        <dbReference type="ARBA" id="ARBA00022801"/>
    </source>
</evidence>
<name>A0A9P8CS21_9HYPO</name>
<evidence type="ECO:0000256" key="10">
    <source>
        <dbReference type="PIRSR" id="PIRSR001031-1"/>
    </source>
</evidence>
<organism evidence="15 16">
    <name type="scientific">Emericellopsis atlantica</name>
    <dbReference type="NCBI Taxonomy" id="2614577"/>
    <lineage>
        <taxon>Eukaryota</taxon>
        <taxon>Fungi</taxon>
        <taxon>Dikarya</taxon>
        <taxon>Ascomycota</taxon>
        <taxon>Pezizomycotina</taxon>
        <taxon>Sordariomycetes</taxon>
        <taxon>Hypocreomycetidae</taxon>
        <taxon>Hypocreales</taxon>
        <taxon>Bionectriaceae</taxon>
        <taxon>Emericellopsis</taxon>
    </lineage>
</organism>
<evidence type="ECO:0000313" key="16">
    <source>
        <dbReference type="Proteomes" id="UP000887229"/>
    </source>
</evidence>
<evidence type="ECO:0000256" key="8">
    <source>
        <dbReference type="ARBA" id="ARBA00023326"/>
    </source>
</evidence>
<evidence type="ECO:0000313" key="15">
    <source>
        <dbReference type="EMBL" id="KAG9257383.1"/>
    </source>
</evidence>
<dbReference type="PIRSF" id="PIRSF001031">
    <property type="entry name" value="Glu-a-glcsd_SBD"/>
    <property type="match status" value="1"/>
</dbReference>
<dbReference type="InterPro" id="IPR011613">
    <property type="entry name" value="GH15-like"/>
</dbReference>
<dbReference type="GeneID" id="70296432"/>
<dbReference type="PRINTS" id="PR00736">
    <property type="entry name" value="GLHYDRLASE15"/>
</dbReference>
<dbReference type="GO" id="GO:0000272">
    <property type="term" value="P:polysaccharide catabolic process"/>
    <property type="evidence" value="ECO:0007669"/>
    <property type="project" value="UniProtKB-KW"/>
</dbReference>
<evidence type="ECO:0000256" key="11">
    <source>
        <dbReference type="PIRSR" id="PIRSR001031-2"/>
    </source>
</evidence>
<protein>
    <recommendedName>
        <fullName evidence="9">Glucoamylase</fullName>
        <ecNumber evidence="9">3.2.1.3</ecNumber>
    </recommendedName>
    <alternativeName>
        <fullName evidence="9">1,4-alpha-D-glucan glucohydrolase</fullName>
    </alternativeName>
    <alternativeName>
        <fullName evidence="9">Glucan 1,4-alpha-glucosidase</fullName>
    </alternativeName>
</protein>
<gene>
    <name evidence="15" type="ORF">F5Z01DRAFT_679473</name>
</gene>
<dbReference type="RefSeq" id="XP_046121307.1">
    <property type="nucleotide sequence ID" value="XM_046265529.1"/>
</dbReference>
<dbReference type="Pfam" id="PF00686">
    <property type="entry name" value="CBM_20"/>
    <property type="match status" value="1"/>
</dbReference>
<dbReference type="InterPro" id="IPR008291">
    <property type="entry name" value="Glucoamylase_SBD"/>
</dbReference>
<keyword evidence="8 9" id="KW-0624">Polysaccharide degradation</keyword>
<evidence type="ECO:0000256" key="9">
    <source>
        <dbReference type="PIRNR" id="PIRNR001031"/>
    </source>
</evidence>
<comment type="similarity">
    <text evidence="2 9">Belongs to the glycosyl hydrolase 15 family.</text>
</comment>
<evidence type="ECO:0000256" key="1">
    <source>
        <dbReference type="ARBA" id="ARBA00001863"/>
    </source>
</evidence>
<dbReference type="Gene3D" id="1.50.10.10">
    <property type="match status" value="1"/>
</dbReference>
<dbReference type="CDD" id="cd05811">
    <property type="entry name" value="CBM20_glucoamylase"/>
    <property type="match status" value="1"/>
</dbReference>
<accession>A0A9P8CS21</accession>
<dbReference type="GO" id="GO:2001070">
    <property type="term" value="F:starch binding"/>
    <property type="evidence" value="ECO:0007669"/>
    <property type="project" value="InterPro"/>
</dbReference>
<feature type="active site" description="Proton donor" evidence="10">
    <location>
        <position position="207"/>
    </location>
</feature>
<dbReference type="EC" id="3.2.1.3" evidence="9"/>
<comment type="caution">
    <text evidence="15">The sequence shown here is derived from an EMBL/GenBank/DDBJ whole genome shotgun (WGS) entry which is preliminary data.</text>
</comment>
<feature type="signal peptide" evidence="13">
    <location>
        <begin position="1"/>
        <end position="20"/>
    </location>
</feature>
<evidence type="ECO:0000256" key="7">
    <source>
        <dbReference type="ARBA" id="ARBA00023295"/>
    </source>
</evidence>
<evidence type="ECO:0000259" key="14">
    <source>
        <dbReference type="PROSITE" id="PS51166"/>
    </source>
</evidence>
<sequence>MHILSSALLLGSFALQAVLGRPNLIGKRAVDDFVEAENTIALEKLLCNIGADGCAAAGASPGVVIASPSKVDPPYFYTWTRDSALVFRSIVDRFTDQYDANLQHLIQEYVGAQAKLQGVSNPSGSLSDGQGLGEPKFEVNLTPYTGAWGRPQRDGPALRAIALLGYAQWLIDNGYKSTANDIVWPVIHNDLEYSAQYWTQPGFDLWEEVNGQSFFTVASLHRGASVAKQLGKSADKYSNIAPQVLCYLQNFWVSNGGYVDSNINVNDGRTGKDANSVLASIHLFDPTLGCNSATFQPCSDRALSNLKAYVDSFRFYSINSGIPTGKAIAVGRYAEDSYYQGNPWYLNTLAVAEQLYDALYVWKQQGSVTVSQTSLSFFRDLVPSIATGTYASNSATYTSIINAVSTYADGFIAKVQQYTPSDGSLAEQYSKSDGSPLSASDLTWSYAAFLTATSRRAGIVPPTWANGANMDVPGTCSATTAVGSYTSATKTSFPASQTPTDGVPSPTDGSPTTTDGGPTTTESSAPCATATSVDVTFEVRVTTQYGQTIKIVGDASELGQWNTGNAVALSASSYTAADPVWKGTVTLPAGAQLAYKYINVATDGSVTWESDPNRQYTVPKTCETTATESDTWR</sequence>
<dbReference type="SMART" id="SM01065">
    <property type="entry name" value="CBM_2"/>
    <property type="match status" value="1"/>
</dbReference>
<keyword evidence="4 9" id="KW-0378">Hydrolase</keyword>
<evidence type="ECO:0000256" key="3">
    <source>
        <dbReference type="ARBA" id="ARBA00022729"/>
    </source>
</evidence>
<feature type="domain" description="CBM20" evidence="14">
    <location>
        <begin position="527"/>
        <end position="633"/>
    </location>
</feature>
<keyword evidence="6 9" id="KW-0119">Carbohydrate metabolism</keyword>
<dbReference type="Gene3D" id="2.60.40.10">
    <property type="entry name" value="Immunoglobulins"/>
    <property type="match status" value="1"/>
</dbReference>
<dbReference type="InterPro" id="IPR008928">
    <property type="entry name" value="6-hairpin_glycosidase_sf"/>
</dbReference>
<evidence type="ECO:0000256" key="12">
    <source>
        <dbReference type="SAM" id="MobiDB-lite"/>
    </source>
</evidence>
<dbReference type="Proteomes" id="UP000887229">
    <property type="component" value="Unassembled WGS sequence"/>
</dbReference>
<comment type="catalytic activity">
    <reaction evidence="1 9">
        <text>Hydrolysis of terminal (1-&gt;4)-linked alpha-D-glucose residues successively from non-reducing ends of the chains with release of beta-D-glucose.</text>
        <dbReference type="EC" id="3.2.1.3"/>
    </reaction>
</comment>
<dbReference type="InterPro" id="IPR000165">
    <property type="entry name" value="Glucoamylase"/>
</dbReference>
<dbReference type="InterPro" id="IPR034836">
    <property type="entry name" value="CBM20_glucoamylase"/>
</dbReference>
<keyword evidence="7 9" id="KW-0326">Glycosidase</keyword>
<dbReference type="EMBL" id="MU251245">
    <property type="protein sequence ID" value="KAG9257383.1"/>
    <property type="molecule type" value="Genomic_DNA"/>
</dbReference>
<keyword evidence="16" id="KW-1185">Reference proteome</keyword>
<feature type="chain" id="PRO_5040435925" description="Glucoamylase" evidence="13">
    <location>
        <begin position="21"/>
        <end position="633"/>
    </location>
</feature>
<dbReference type="PANTHER" id="PTHR31616:SF12">
    <property type="entry name" value="GLUCOAMYLASE"/>
    <property type="match status" value="1"/>
</dbReference>
<keyword evidence="5" id="KW-0325">Glycoprotein</keyword>
<evidence type="ECO:0000256" key="2">
    <source>
        <dbReference type="ARBA" id="ARBA00006188"/>
    </source>
</evidence>
<evidence type="ECO:0000256" key="5">
    <source>
        <dbReference type="ARBA" id="ARBA00023180"/>
    </source>
</evidence>
<dbReference type="FunFam" id="2.60.40.10:FF:000552">
    <property type="entry name" value="Related to glucoamylase"/>
    <property type="match status" value="1"/>
</dbReference>
<feature type="compositionally biased region" description="Polar residues" evidence="12">
    <location>
        <begin position="489"/>
        <end position="500"/>
    </location>
</feature>
<dbReference type="SUPFAM" id="SSF49452">
    <property type="entry name" value="Starch-binding domain-like"/>
    <property type="match status" value="1"/>
</dbReference>
<dbReference type="PANTHER" id="PTHR31616">
    <property type="entry name" value="TREHALASE"/>
    <property type="match status" value="1"/>
</dbReference>
<feature type="active site" description="Proton acceptor" evidence="10">
    <location>
        <position position="204"/>
    </location>
</feature>
<evidence type="ECO:0000256" key="6">
    <source>
        <dbReference type="ARBA" id="ARBA00023277"/>
    </source>
</evidence>
<keyword evidence="3 13" id="KW-0732">Signal</keyword>
<dbReference type="InterPro" id="IPR012341">
    <property type="entry name" value="6hp_glycosidase-like_sf"/>
</dbReference>
<dbReference type="PROSITE" id="PS51166">
    <property type="entry name" value="CBM20"/>
    <property type="match status" value="1"/>
</dbReference>
<dbReference type="GO" id="GO:0004339">
    <property type="term" value="F:glucan 1,4-alpha-glucosidase activity"/>
    <property type="evidence" value="ECO:0007669"/>
    <property type="project" value="UniProtKB-EC"/>
</dbReference>
<dbReference type="AlphaFoldDB" id="A0A9P8CS21"/>
<dbReference type="GO" id="GO:0000324">
    <property type="term" value="C:fungal-type vacuole"/>
    <property type="evidence" value="ECO:0007669"/>
    <property type="project" value="TreeGrafter"/>
</dbReference>
<feature type="compositionally biased region" description="Low complexity" evidence="12">
    <location>
        <begin position="502"/>
        <end position="524"/>
    </location>
</feature>
<dbReference type="InterPro" id="IPR013784">
    <property type="entry name" value="Carb-bd-like_fold"/>
</dbReference>
<dbReference type="FunFam" id="1.50.10.10:FF:000018">
    <property type="entry name" value="Glucoamylase"/>
    <property type="match status" value="1"/>
</dbReference>